<dbReference type="AlphaFoldDB" id="A0A9W8CFP5"/>
<dbReference type="EMBL" id="MU629608">
    <property type="protein sequence ID" value="KAJ1255941.1"/>
    <property type="molecule type" value="Genomic_DNA"/>
</dbReference>
<dbReference type="Proteomes" id="UP001164776">
    <property type="component" value="Unassembled WGS sequence"/>
</dbReference>
<comment type="caution">
    <text evidence="1">The sequence shown here is derived from an EMBL/GenBank/DDBJ whole genome shotgun (WGS) entry which is preliminary data.</text>
</comment>
<evidence type="ECO:0000313" key="2">
    <source>
        <dbReference type="Proteomes" id="UP001164776"/>
    </source>
</evidence>
<evidence type="ECO:0000313" key="1">
    <source>
        <dbReference type="EMBL" id="KAJ1255941.1"/>
    </source>
</evidence>
<keyword evidence="2" id="KW-1185">Reference proteome</keyword>
<accession>A0A9W8CFP5</accession>
<organism evidence="1 2">
    <name type="scientific">Paspalum vaginatum</name>
    <name type="common">seashore paspalum</name>
    <dbReference type="NCBI Taxonomy" id="158149"/>
    <lineage>
        <taxon>Eukaryota</taxon>
        <taxon>Viridiplantae</taxon>
        <taxon>Streptophyta</taxon>
        <taxon>Embryophyta</taxon>
        <taxon>Tracheophyta</taxon>
        <taxon>Spermatophyta</taxon>
        <taxon>Magnoliopsida</taxon>
        <taxon>Liliopsida</taxon>
        <taxon>Poales</taxon>
        <taxon>Poaceae</taxon>
        <taxon>PACMAD clade</taxon>
        <taxon>Panicoideae</taxon>
        <taxon>Andropogonodae</taxon>
        <taxon>Paspaleae</taxon>
        <taxon>Paspalinae</taxon>
        <taxon>Paspalum</taxon>
    </lineage>
</organism>
<sequence>MFSTAIGSSAISNRRAAAAVAPPLPIARIEGGQAALFEETIRGGGSILPNPDLLQPASATLQATGSFVRRLWLHACMQRQADTAVKSPISHGNKRLQILCLSL</sequence>
<reference evidence="1 2" key="1">
    <citation type="submission" date="2022-10" db="EMBL/GenBank/DDBJ databases">
        <title>WGS assembly of Paspalum vaginatum 540-79.</title>
        <authorList>
            <person name="Sun G."/>
            <person name="Wase N."/>
            <person name="Shu S."/>
            <person name="Jenkins J."/>
            <person name="Zhou B."/>
            <person name="Torres-Rodriguez J."/>
            <person name="Chen C."/>
            <person name="Sandor L."/>
            <person name="Plott C."/>
            <person name="Yoshinga Y."/>
            <person name="Daum C."/>
            <person name="Qi P."/>
            <person name="Barry K."/>
            <person name="Lipzen A."/>
            <person name="Berry L."/>
            <person name="Pedersen C."/>
            <person name="Gottilla T."/>
            <person name="Foltz A."/>
            <person name="Yu H."/>
            <person name="O'Malley R."/>
            <person name="Zhang C."/>
            <person name="Devos K."/>
            <person name="Sigmon B."/>
            <person name="Yu B."/>
            <person name="Obata T."/>
            <person name="Schmutz J."/>
            <person name="Schnable J."/>
        </authorList>
    </citation>
    <scope>NUCLEOTIDE SEQUENCE [LARGE SCALE GENOMIC DNA]</scope>
    <source>
        <strain evidence="2">cv. 540-79</strain>
    </source>
</reference>
<proteinExistence type="predicted"/>
<name>A0A9W8CFP5_9POAL</name>
<protein>
    <submittedName>
        <fullName evidence="1">Uncharacterized protein</fullName>
    </submittedName>
</protein>
<gene>
    <name evidence="1" type="ORF">BS78_K131300</name>
</gene>